<evidence type="ECO:0000313" key="1">
    <source>
        <dbReference type="EMBL" id="MDM8145840.1"/>
    </source>
</evidence>
<dbReference type="InterPro" id="IPR032675">
    <property type="entry name" value="LRR_dom_sf"/>
</dbReference>
<dbReference type="Proteomes" id="UP001228403">
    <property type="component" value="Unassembled WGS sequence"/>
</dbReference>
<dbReference type="InterPro" id="IPR011889">
    <property type="entry name" value="Liste_lipo_26"/>
</dbReference>
<dbReference type="Pfam" id="PF13306">
    <property type="entry name" value="LRR_5"/>
    <property type="match status" value="1"/>
</dbReference>
<gene>
    <name evidence="1" type="ORF">QUW02_07895</name>
</gene>
<reference evidence="2" key="1">
    <citation type="submission" date="2023-07" db="EMBL/GenBank/DDBJ databases">
        <title>Identification and characterization of horizontal gene transfer across gut microbiota members of farm animals based on homology search.</title>
        <authorList>
            <person name="Schwarzerova J."/>
            <person name="Nykrynova M."/>
            <person name="Jureckova K."/>
            <person name="Cejkova D."/>
            <person name="Rychlik I."/>
        </authorList>
    </citation>
    <scope>NUCLEOTIDE SEQUENCE [LARGE SCALE GENOMIC DNA]</scope>
    <source>
        <strain evidence="2">ET4</strain>
    </source>
</reference>
<comment type="caution">
    <text evidence="1">The sequence shown here is derived from an EMBL/GenBank/DDBJ whole genome shotgun (WGS) entry which is preliminary data.</text>
</comment>
<dbReference type="NCBIfam" id="TIGR02167">
    <property type="entry name" value="Liste_lipo_26"/>
    <property type="match status" value="1"/>
</dbReference>
<name>A0ABT7U5Q5_9BACE</name>
<dbReference type="PANTHER" id="PTHR45661:SF3">
    <property type="entry name" value="IG-LIKE DOMAIN-CONTAINING PROTEIN"/>
    <property type="match status" value="1"/>
</dbReference>
<dbReference type="Gene3D" id="3.40.50.12480">
    <property type="match status" value="1"/>
</dbReference>
<sequence>MGKNTFAYCNALKEIDWTSFNATEVPELSKTFFMGIDDLSLIKLSLKYEAYKLFSADTDWSELNLYNTEPEKVTDFVVDASDIPSSLSKAVTLTLTGEWNSDKLNMLSLALGNNGGLFEVYNKTLTKLDMSQITVTESTPLSRQGINKEYGIFNNCTALTDVILPAAEETAKFTTLKKAFKGCTALVNIDLSLFTGATDIDEAFKNTAITTADLSGYTSVGTTVSAFEGCSALESVILPEDFKAGNYTFADCTGLQTIDFTSYTNTSEAPACSNNTFSGIDDLSLITLKVGSNSSVFEQHKIWSQFHLDGDDITGISQITNDGMNVKVYTIDGQYVGTYMMNECLTSKTLKPGIYIIQGKKYIKTR</sequence>
<dbReference type="EMBL" id="JAUDCF010000015">
    <property type="protein sequence ID" value="MDM8145840.1"/>
    <property type="molecule type" value="Genomic_DNA"/>
</dbReference>
<dbReference type="PANTHER" id="PTHR45661">
    <property type="entry name" value="SURFACE ANTIGEN"/>
    <property type="match status" value="1"/>
</dbReference>
<proteinExistence type="predicted"/>
<dbReference type="SUPFAM" id="SSF52058">
    <property type="entry name" value="L domain-like"/>
    <property type="match status" value="1"/>
</dbReference>
<evidence type="ECO:0000313" key="2">
    <source>
        <dbReference type="Proteomes" id="UP001228403"/>
    </source>
</evidence>
<protein>
    <submittedName>
        <fullName evidence="1">Leucine-rich repeat protein</fullName>
    </submittedName>
</protein>
<organism evidence="1 2">
    <name type="scientific">Bacteroides eggerthii</name>
    <dbReference type="NCBI Taxonomy" id="28111"/>
    <lineage>
        <taxon>Bacteria</taxon>
        <taxon>Pseudomonadati</taxon>
        <taxon>Bacteroidota</taxon>
        <taxon>Bacteroidia</taxon>
        <taxon>Bacteroidales</taxon>
        <taxon>Bacteroidaceae</taxon>
        <taxon>Bacteroides</taxon>
    </lineage>
</organism>
<accession>A0ABT7U5Q5</accession>
<dbReference type="InterPro" id="IPR026906">
    <property type="entry name" value="LRR_5"/>
</dbReference>
<dbReference type="Gene3D" id="3.80.10.10">
    <property type="entry name" value="Ribonuclease Inhibitor"/>
    <property type="match status" value="1"/>
</dbReference>
<keyword evidence="2" id="KW-1185">Reference proteome</keyword>
<dbReference type="InterPro" id="IPR053139">
    <property type="entry name" value="Surface_bspA-like"/>
</dbReference>